<proteinExistence type="predicted"/>
<dbReference type="RefSeq" id="XP_067923910.1">
    <property type="nucleotide sequence ID" value="XM_068064117.1"/>
</dbReference>
<dbReference type="VEuPathDB" id="ToxoDB:CSUI_003922"/>
<sequence>MTFSRAVASGSRLSDHVSHCVAAGKPKSNAGQTHDASPTTALLLIPPTLSTSSFGARRVGESVLSPECSLGSYAPRSTRFLPGCVAL</sequence>
<comment type="caution">
    <text evidence="1">The sequence shown here is derived from an EMBL/GenBank/DDBJ whole genome shotgun (WGS) entry which is preliminary data.</text>
</comment>
<dbReference type="GeneID" id="94427328"/>
<evidence type="ECO:0000313" key="2">
    <source>
        <dbReference type="Proteomes" id="UP000221165"/>
    </source>
</evidence>
<dbReference type="Proteomes" id="UP000221165">
    <property type="component" value="Unassembled WGS sequence"/>
</dbReference>
<reference evidence="1 2" key="1">
    <citation type="journal article" date="2017" name="Int. J. Parasitol.">
        <title>The genome of the protozoan parasite Cystoisospora suis and a reverse vaccinology approach to identify vaccine candidates.</title>
        <authorList>
            <person name="Palmieri N."/>
            <person name="Shrestha A."/>
            <person name="Ruttkowski B."/>
            <person name="Beck T."/>
            <person name="Vogl C."/>
            <person name="Tomley F."/>
            <person name="Blake D.P."/>
            <person name="Joachim A."/>
        </authorList>
    </citation>
    <scope>NUCLEOTIDE SEQUENCE [LARGE SCALE GENOMIC DNA]</scope>
    <source>
        <strain evidence="1 2">Wien I</strain>
    </source>
</reference>
<protein>
    <submittedName>
        <fullName evidence="1">Uncharacterized protein</fullName>
    </submittedName>
</protein>
<name>A0A2C6L3K2_9APIC</name>
<dbReference type="AlphaFoldDB" id="A0A2C6L3K2"/>
<organism evidence="1 2">
    <name type="scientific">Cystoisospora suis</name>
    <dbReference type="NCBI Taxonomy" id="483139"/>
    <lineage>
        <taxon>Eukaryota</taxon>
        <taxon>Sar</taxon>
        <taxon>Alveolata</taxon>
        <taxon>Apicomplexa</taxon>
        <taxon>Conoidasida</taxon>
        <taxon>Coccidia</taxon>
        <taxon>Eucoccidiorida</taxon>
        <taxon>Eimeriorina</taxon>
        <taxon>Sarcocystidae</taxon>
        <taxon>Cystoisospora</taxon>
    </lineage>
</organism>
<evidence type="ECO:0000313" key="1">
    <source>
        <dbReference type="EMBL" id="PHJ22233.1"/>
    </source>
</evidence>
<dbReference type="EMBL" id="MIGC01001767">
    <property type="protein sequence ID" value="PHJ22233.1"/>
    <property type="molecule type" value="Genomic_DNA"/>
</dbReference>
<keyword evidence="2" id="KW-1185">Reference proteome</keyword>
<gene>
    <name evidence="1" type="ORF">CSUI_003922</name>
</gene>
<accession>A0A2C6L3K2</accession>